<proteinExistence type="inferred from homology"/>
<evidence type="ECO:0000259" key="3">
    <source>
        <dbReference type="Pfam" id="PF05532"/>
    </source>
</evidence>
<dbReference type="Pfam" id="PF05532">
    <property type="entry name" value="CsbD"/>
    <property type="match status" value="1"/>
</dbReference>
<dbReference type="InterPro" id="IPR036629">
    <property type="entry name" value="YjbJ_sf"/>
</dbReference>
<dbReference type="InterPro" id="IPR008462">
    <property type="entry name" value="CsbD"/>
</dbReference>
<feature type="region of interest" description="Disordered" evidence="2">
    <location>
        <begin position="1"/>
        <end position="88"/>
    </location>
</feature>
<name>A0A6J7JDA3_9ZZZZ</name>
<evidence type="ECO:0000256" key="1">
    <source>
        <dbReference type="ARBA" id="ARBA00009129"/>
    </source>
</evidence>
<dbReference type="EMBL" id="CAFBMK010000237">
    <property type="protein sequence ID" value="CAB4940302.1"/>
    <property type="molecule type" value="Genomic_DNA"/>
</dbReference>
<accession>A0A6J7JDA3</accession>
<organism evidence="4">
    <name type="scientific">freshwater metagenome</name>
    <dbReference type="NCBI Taxonomy" id="449393"/>
    <lineage>
        <taxon>unclassified sequences</taxon>
        <taxon>metagenomes</taxon>
        <taxon>ecological metagenomes</taxon>
    </lineage>
</organism>
<comment type="similarity">
    <text evidence="1">Belongs to the UPF0337 (CsbD) family.</text>
</comment>
<dbReference type="AlphaFoldDB" id="A0A6J7JDA3"/>
<feature type="domain" description="CsbD-like" evidence="3">
    <location>
        <begin position="34"/>
        <end position="83"/>
    </location>
</feature>
<reference evidence="4" key="1">
    <citation type="submission" date="2020-05" db="EMBL/GenBank/DDBJ databases">
        <authorList>
            <person name="Chiriac C."/>
            <person name="Salcher M."/>
            <person name="Ghai R."/>
            <person name="Kavagutti S V."/>
        </authorList>
    </citation>
    <scope>NUCLEOTIDE SEQUENCE</scope>
</reference>
<protein>
    <submittedName>
        <fullName evidence="4">Unannotated protein</fullName>
    </submittedName>
</protein>
<evidence type="ECO:0000256" key="2">
    <source>
        <dbReference type="SAM" id="MobiDB-lite"/>
    </source>
</evidence>
<dbReference type="Gene3D" id="1.10.1470.10">
    <property type="entry name" value="YjbJ"/>
    <property type="match status" value="1"/>
</dbReference>
<dbReference type="SUPFAM" id="SSF69047">
    <property type="entry name" value="Hypothetical protein YjbJ"/>
    <property type="match status" value="1"/>
</dbReference>
<gene>
    <name evidence="4" type="ORF">UFOPK3564_02905</name>
</gene>
<feature type="compositionally biased region" description="Basic and acidic residues" evidence="2">
    <location>
        <begin position="36"/>
        <end position="46"/>
    </location>
</feature>
<evidence type="ECO:0000313" key="4">
    <source>
        <dbReference type="EMBL" id="CAB4940302.1"/>
    </source>
</evidence>
<feature type="compositionally biased region" description="Basic and acidic residues" evidence="2">
    <location>
        <begin position="55"/>
        <end position="88"/>
    </location>
</feature>
<sequence length="88" mass="9366">MVRRPMDGYACTDGGAASVDPRLPDPTIQDVDMSENTDKLKGRVKETAGAATGDDELKAEGKTDQNAGKLKEKVNDTVDSVKDKLTGK</sequence>